<dbReference type="AlphaFoldDB" id="A0A655FS70"/>
<sequence>MAGLAPNANAIHNGTAVNASAKLWMVSAASATDPDITTITIWMSAVNPRTNKLILTVRIPAAVDSRVSSTLSAASWECGAKISLIIAGTPRE</sequence>
<dbReference type="EMBL" id="CQQC01001508">
    <property type="protein sequence ID" value="CNW01044.1"/>
    <property type="molecule type" value="Genomic_DNA"/>
</dbReference>
<dbReference type="Proteomes" id="UP000045842">
    <property type="component" value="Unassembled WGS sequence"/>
</dbReference>
<evidence type="ECO:0000313" key="10">
    <source>
        <dbReference type="Proteomes" id="UP000049023"/>
    </source>
</evidence>
<name>A0A655FS70_MYCTX</name>
<dbReference type="EMBL" id="CSAD01000095">
    <property type="protein sequence ID" value="COV08680.1"/>
    <property type="molecule type" value="Genomic_DNA"/>
</dbReference>
<evidence type="ECO:0000313" key="5">
    <source>
        <dbReference type="EMBL" id="COX50451.1"/>
    </source>
</evidence>
<evidence type="ECO:0000313" key="6">
    <source>
        <dbReference type="Proteomes" id="UP000039021"/>
    </source>
</evidence>
<evidence type="ECO:0000313" key="3">
    <source>
        <dbReference type="EMBL" id="CNW01044.1"/>
    </source>
</evidence>
<evidence type="ECO:0000313" key="2">
    <source>
        <dbReference type="EMBL" id="CKS01287.1"/>
    </source>
</evidence>
<evidence type="ECO:0000313" key="7">
    <source>
        <dbReference type="Proteomes" id="UP000039217"/>
    </source>
</evidence>
<dbReference type="Proteomes" id="UP000049023">
    <property type="component" value="Unassembled WGS sequence"/>
</dbReference>
<evidence type="ECO:0000313" key="8">
    <source>
        <dbReference type="Proteomes" id="UP000045842"/>
    </source>
</evidence>
<dbReference type="EMBL" id="CNFU01000523">
    <property type="protein sequence ID" value="CKS01287.1"/>
    <property type="molecule type" value="Genomic_DNA"/>
</dbReference>
<reference evidence="5" key="1">
    <citation type="submission" date="2015-03" db="EMBL/GenBank/DDBJ databases">
        <authorList>
            <consortium name="Pathogen Informatics"/>
            <person name="Murphy D."/>
        </authorList>
    </citation>
    <scope>NUCLEOTIDE SEQUENCE</scope>
    <source>
        <strain evidence="5">N09902308</strain>
    </source>
</reference>
<dbReference type="Proteomes" id="UP000039021">
    <property type="component" value="Unassembled WGS sequence"/>
</dbReference>
<proteinExistence type="predicted"/>
<evidence type="ECO:0000313" key="4">
    <source>
        <dbReference type="EMBL" id="COV08680.1"/>
    </source>
</evidence>
<organism evidence="3 7">
    <name type="scientific">Mycobacterium tuberculosis</name>
    <dbReference type="NCBI Taxonomy" id="1773"/>
    <lineage>
        <taxon>Bacteria</taxon>
        <taxon>Bacillati</taxon>
        <taxon>Actinomycetota</taxon>
        <taxon>Actinomycetes</taxon>
        <taxon>Mycobacteriales</taxon>
        <taxon>Mycobacteriaceae</taxon>
        <taxon>Mycobacterium</taxon>
        <taxon>Mycobacterium tuberculosis complex</taxon>
    </lineage>
</organism>
<gene>
    <name evidence="1" type="ORF">ERS007657_03935</name>
    <name evidence="3" type="ORF">ERS007661_03421</name>
    <name evidence="4" type="ORF">ERS007679_01002</name>
    <name evidence="5" type="ORF">ERS007739_01386</name>
    <name evidence="2" type="ORF">ERS027661_02464</name>
</gene>
<reference evidence="6 7" key="2">
    <citation type="submission" date="2015-03" db="EMBL/GenBank/DDBJ databases">
        <authorList>
            <consortium name="Pathogen Informatics"/>
        </authorList>
    </citation>
    <scope>NUCLEOTIDE SEQUENCE [LARGE SCALE GENOMIC DNA]</scope>
    <source>
        <strain evidence="2 10">Bir 187</strain>
        <strain evidence="1 9">C09601061</strain>
        <strain evidence="3 7">D00501624</strain>
        <strain evidence="4 8">G09801536</strain>
        <strain evidence="6">N09902308</strain>
    </source>
</reference>
<evidence type="ECO:0000313" key="9">
    <source>
        <dbReference type="Proteomes" id="UP000046680"/>
    </source>
</evidence>
<accession>A0A655FS70</accession>
<dbReference type="Proteomes" id="UP000046680">
    <property type="component" value="Unassembled WGS sequence"/>
</dbReference>
<protein>
    <submittedName>
        <fullName evidence="3">Uncharacterized protein</fullName>
    </submittedName>
</protein>
<dbReference type="Proteomes" id="UP000039217">
    <property type="component" value="Unassembled WGS sequence"/>
</dbReference>
<evidence type="ECO:0000313" key="1">
    <source>
        <dbReference type="EMBL" id="CFS08493.1"/>
    </source>
</evidence>
<dbReference type="EMBL" id="CSBK01000523">
    <property type="protein sequence ID" value="COX50451.1"/>
    <property type="molecule type" value="Genomic_DNA"/>
</dbReference>
<dbReference type="EMBL" id="CGCX01002201">
    <property type="protein sequence ID" value="CFS08493.1"/>
    <property type="molecule type" value="Genomic_DNA"/>
</dbReference>